<gene>
    <name evidence="1" type="ORF">SAMN02746009_02989</name>
</gene>
<dbReference type="OrthoDB" id="9815923at2"/>
<dbReference type="STRING" id="1121959.SAMN02746009_02989"/>
<dbReference type="Proteomes" id="UP000183947">
    <property type="component" value="Unassembled WGS sequence"/>
</dbReference>
<dbReference type="SUPFAM" id="SSF53448">
    <property type="entry name" value="Nucleotide-diphospho-sugar transferases"/>
    <property type="match status" value="1"/>
</dbReference>
<reference evidence="2" key="1">
    <citation type="submission" date="2016-11" db="EMBL/GenBank/DDBJ databases">
        <authorList>
            <person name="Varghese N."/>
            <person name="Submissions S."/>
        </authorList>
    </citation>
    <scope>NUCLEOTIDE SEQUENCE [LARGE SCALE GENOMIC DNA]</scope>
    <source>
        <strain evidence="2">DSM 18569</strain>
    </source>
</reference>
<sequence>MKISGFTIIRNAVINDYPVVEAIRSILPVVDEMVVSVGDSEDDTEGLIRAIGSPKIRIVHSVWDPALKTNGTVLAVETDKAFRQISPDADWAFYIQADEVVHEQYHAAIRQAAEQHLADKRVEGLLFNYTHFYGTYDYIGDSRRWYGREVRVIRNDAAIRSYKDAQGFRKTDGAKLRVKPANASVYHYGWVKNPQQMLTKMKNLGRFWAGDKSPDEHPLAAADVFNFDDYDSLEVFRGTHPAVMQERIARQNWQVDIDVSKKRFDKPKYRFLYWVEKLTGKRFFEFRNFRLV</sequence>
<accession>A0A1M7BNT5</accession>
<dbReference type="EMBL" id="FRAS01000016">
    <property type="protein sequence ID" value="SHL56715.1"/>
    <property type="molecule type" value="Genomic_DNA"/>
</dbReference>
<dbReference type="AlphaFoldDB" id="A0A1M7BNT5"/>
<keyword evidence="2" id="KW-1185">Reference proteome</keyword>
<evidence type="ECO:0008006" key="3">
    <source>
        <dbReference type="Google" id="ProtNLM"/>
    </source>
</evidence>
<dbReference type="RefSeq" id="WP_073286681.1">
    <property type="nucleotide sequence ID" value="NZ_FRAS01000016.1"/>
</dbReference>
<evidence type="ECO:0000313" key="1">
    <source>
        <dbReference type="EMBL" id="SHL56715.1"/>
    </source>
</evidence>
<name>A0A1M7BNT5_9BACT</name>
<dbReference type="InterPro" id="IPR029044">
    <property type="entry name" value="Nucleotide-diphossugar_trans"/>
</dbReference>
<protein>
    <recommendedName>
        <fullName evidence="3">Glycosyl transferase family 2</fullName>
    </recommendedName>
</protein>
<organism evidence="1 2">
    <name type="scientific">Hymenobacter psychrotolerans DSM 18569</name>
    <dbReference type="NCBI Taxonomy" id="1121959"/>
    <lineage>
        <taxon>Bacteria</taxon>
        <taxon>Pseudomonadati</taxon>
        <taxon>Bacteroidota</taxon>
        <taxon>Cytophagia</taxon>
        <taxon>Cytophagales</taxon>
        <taxon>Hymenobacteraceae</taxon>
        <taxon>Hymenobacter</taxon>
    </lineage>
</organism>
<proteinExistence type="predicted"/>
<evidence type="ECO:0000313" key="2">
    <source>
        <dbReference type="Proteomes" id="UP000183947"/>
    </source>
</evidence>